<feature type="transmembrane region" description="Helical" evidence="1">
    <location>
        <begin position="114"/>
        <end position="139"/>
    </location>
</feature>
<dbReference type="RefSeq" id="WP_197312159.1">
    <property type="nucleotide sequence ID" value="NZ_JADZLT010000052.1"/>
</dbReference>
<name>A0A931I439_9HYPH</name>
<dbReference type="AlphaFoldDB" id="A0A931I439"/>
<evidence type="ECO:0000313" key="2">
    <source>
        <dbReference type="EMBL" id="MBH0239089.1"/>
    </source>
</evidence>
<evidence type="ECO:0000313" key="3">
    <source>
        <dbReference type="Proteomes" id="UP000631694"/>
    </source>
</evidence>
<feature type="transmembrane region" description="Helical" evidence="1">
    <location>
        <begin position="62"/>
        <end position="86"/>
    </location>
</feature>
<keyword evidence="1" id="KW-0812">Transmembrane</keyword>
<keyword evidence="3" id="KW-1185">Reference proteome</keyword>
<gene>
    <name evidence="2" type="ORF">I5731_14770</name>
</gene>
<organism evidence="2 3">
    <name type="scientific">Methylobrevis albus</name>
    <dbReference type="NCBI Taxonomy" id="2793297"/>
    <lineage>
        <taxon>Bacteria</taxon>
        <taxon>Pseudomonadati</taxon>
        <taxon>Pseudomonadota</taxon>
        <taxon>Alphaproteobacteria</taxon>
        <taxon>Hyphomicrobiales</taxon>
        <taxon>Pleomorphomonadaceae</taxon>
        <taxon>Methylobrevis</taxon>
    </lineage>
</organism>
<accession>A0A931I439</accession>
<dbReference type="EMBL" id="JADZLT010000052">
    <property type="protein sequence ID" value="MBH0239089.1"/>
    <property type="molecule type" value="Genomic_DNA"/>
</dbReference>
<reference evidence="2" key="1">
    <citation type="submission" date="2020-12" db="EMBL/GenBank/DDBJ databases">
        <title>Methylobrevis albus sp. nov., isolated from fresh water lack sediment.</title>
        <authorList>
            <person name="Zou Q."/>
        </authorList>
    </citation>
    <scope>NUCLEOTIDE SEQUENCE</scope>
    <source>
        <strain evidence="2">L22</strain>
    </source>
</reference>
<comment type="caution">
    <text evidence="2">The sequence shown here is derived from an EMBL/GenBank/DDBJ whole genome shotgun (WGS) entry which is preliminary data.</text>
</comment>
<keyword evidence="1" id="KW-1133">Transmembrane helix</keyword>
<feature type="transmembrane region" description="Helical" evidence="1">
    <location>
        <begin position="93"/>
        <end position="108"/>
    </location>
</feature>
<proteinExistence type="predicted"/>
<evidence type="ECO:0000256" key="1">
    <source>
        <dbReference type="SAM" id="Phobius"/>
    </source>
</evidence>
<keyword evidence="1" id="KW-0472">Membrane</keyword>
<protein>
    <submittedName>
        <fullName evidence="2">Uncharacterized protein</fullName>
    </submittedName>
</protein>
<dbReference type="Proteomes" id="UP000631694">
    <property type="component" value="Unassembled WGS sequence"/>
</dbReference>
<sequence length="147" mass="14812">MSDLSLASSRARTPPWLTLVALGGIAWNLFGAVQFVRAITATPASLVAMGLTPDQAAVMTGQPLWMTLAFALGVAGGLVGSALLLVRARPAREVLGASLGAYAVLWVGDAVHGVFAALGVGQVVILSLVVAIAGGLFAASRHPAARA</sequence>